<evidence type="ECO:0000256" key="5">
    <source>
        <dbReference type="ARBA" id="ARBA00050018"/>
    </source>
</evidence>
<comment type="catalytic activity">
    <reaction evidence="4">
        <text>glycine + O2 + H2O = glyoxylate + H2O2 + NH4(+)</text>
        <dbReference type="Rhea" id="RHEA:11532"/>
        <dbReference type="ChEBI" id="CHEBI:15377"/>
        <dbReference type="ChEBI" id="CHEBI:15379"/>
        <dbReference type="ChEBI" id="CHEBI:16240"/>
        <dbReference type="ChEBI" id="CHEBI:28938"/>
        <dbReference type="ChEBI" id="CHEBI:36655"/>
        <dbReference type="ChEBI" id="CHEBI:57305"/>
        <dbReference type="EC" id="1.4.3.19"/>
    </reaction>
</comment>
<evidence type="ECO:0000256" key="3">
    <source>
        <dbReference type="ARBA" id="ARBA00023002"/>
    </source>
</evidence>
<proteinExistence type="predicted"/>
<evidence type="ECO:0000313" key="7">
    <source>
        <dbReference type="EMBL" id="SET36727.1"/>
    </source>
</evidence>
<dbReference type="UniPathway" id="UPA00060"/>
<evidence type="ECO:0000256" key="4">
    <source>
        <dbReference type="ARBA" id="ARBA00049872"/>
    </source>
</evidence>
<dbReference type="RefSeq" id="WP_093133579.1">
    <property type="nucleotide sequence ID" value="NZ_FOHJ01000004.1"/>
</dbReference>
<dbReference type="EMBL" id="FOHJ01000004">
    <property type="protein sequence ID" value="SET36727.1"/>
    <property type="molecule type" value="Genomic_DNA"/>
</dbReference>
<comment type="pathway">
    <text evidence="1">Cofactor biosynthesis; thiamine diphosphate biosynthesis.</text>
</comment>
<evidence type="ECO:0000256" key="2">
    <source>
        <dbReference type="ARBA" id="ARBA00022977"/>
    </source>
</evidence>
<dbReference type="STRING" id="237682.SAMN05421676_104193"/>
<protein>
    <recommendedName>
        <fullName evidence="5">glycine oxidase</fullName>
        <ecNumber evidence="5">1.4.3.19</ecNumber>
    </recommendedName>
</protein>
<dbReference type="OrthoDB" id="9794226at2"/>
<dbReference type="GO" id="GO:0009229">
    <property type="term" value="P:thiamine diphosphate biosynthetic process"/>
    <property type="evidence" value="ECO:0007669"/>
    <property type="project" value="UniProtKB-UniPathway"/>
</dbReference>
<evidence type="ECO:0000313" key="8">
    <source>
        <dbReference type="Proteomes" id="UP000199095"/>
    </source>
</evidence>
<dbReference type="GO" id="GO:0005737">
    <property type="term" value="C:cytoplasm"/>
    <property type="evidence" value="ECO:0007669"/>
    <property type="project" value="TreeGrafter"/>
</dbReference>
<feature type="domain" description="FAD dependent oxidoreductase" evidence="6">
    <location>
        <begin position="6"/>
        <end position="351"/>
    </location>
</feature>
<dbReference type="PANTHER" id="PTHR13847:SF289">
    <property type="entry name" value="GLYCINE OXIDASE"/>
    <property type="match status" value="1"/>
</dbReference>
<dbReference type="AlphaFoldDB" id="A0A1I0DVR6"/>
<dbReference type="InterPro" id="IPR036188">
    <property type="entry name" value="FAD/NAD-bd_sf"/>
</dbReference>
<dbReference type="SUPFAM" id="SSF51905">
    <property type="entry name" value="FAD/NAD(P)-binding domain"/>
    <property type="match status" value="1"/>
</dbReference>
<sequence>MTNQYDVIVVGGGVMGGSTAFQLAKRGYKILLLEKEQIGGKASSSAAGMIGAQVELHADNPMFQLARESRKQFPALANEIKELTGIDIEYRKNGMFKVALTKEEQREYQQVIETQNRLGEQADWIPAEEIPKHEPLLSDHLLGAMYVKGDGQVSAPDLTKGLLKSAAALNTNIKEYCEVKSFLQEQDQIIGVSTSEGNFYSQYVVVTAGAWTTQLIHESGIDLKGYPVKGECFSVITHKPLISRTIFSESCYIVPKKGGRLIVGATVKPYSFSQKITVQGIAYLLDKAKSILPSIEKAQWDKTWAGIRPQSVDGLPYLGEHPDYQNLFIANGHFRNGILLSPITGLIMADLIEGNKPTIDVDPFRIDRMFQQVK</sequence>
<organism evidence="7 8">
    <name type="scientific">Salinibacillus kushneri</name>
    <dbReference type="NCBI Taxonomy" id="237682"/>
    <lineage>
        <taxon>Bacteria</taxon>
        <taxon>Bacillati</taxon>
        <taxon>Bacillota</taxon>
        <taxon>Bacilli</taxon>
        <taxon>Bacillales</taxon>
        <taxon>Bacillaceae</taxon>
        <taxon>Salinibacillus</taxon>
    </lineage>
</organism>
<dbReference type="GO" id="GO:0050660">
    <property type="term" value="F:flavin adenine dinucleotide binding"/>
    <property type="evidence" value="ECO:0007669"/>
    <property type="project" value="InterPro"/>
</dbReference>
<accession>A0A1I0DVR6</accession>
<dbReference type="InterPro" id="IPR012727">
    <property type="entry name" value="Gly_oxidase_ThiO"/>
</dbReference>
<dbReference type="SUPFAM" id="SSF54373">
    <property type="entry name" value="FAD-linked reductases, C-terminal domain"/>
    <property type="match status" value="1"/>
</dbReference>
<dbReference type="Gene3D" id="3.30.9.10">
    <property type="entry name" value="D-Amino Acid Oxidase, subunit A, domain 2"/>
    <property type="match status" value="1"/>
</dbReference>
<keyword evidence="2" id="KW-0784">Thiamine biosynthesis</keyword>
<dbReference type="InterPro" id="IPR006076">
    <property type="entry name" value="FAD-dep_OxRdtase"/>
</dbReference>
<dbReference type="GO" id="GO:0009228">
    <property type="term" value="P:thiamine biosynthetic process"/>
    <property type="evidence" value="ECO:0007669"/>
    <property type="project" value="UniProtKB-KW"/>
</dbReference>
<name>A0A1I0DVR6_9BACI</name>
<dbReference type="Proteomes" id="UP000199095">
    <property type="component" value="Unassembled WGS sequence"/>
</dbReference>
<reference evidence="8" key="1">
    <citation type="submission" date="2016-10" db="EMBL/GenBank/DDBJ databases">
        <authorList>
            <person name="Varghese N."/>
            <person name="Submissions S."/>
        </authorList>
    </citation>
    <scope>NUCLEOTIDE SEQUENCE [LARGE SCALE GENOMIC DNA]</scope>
    <source>
        <strain evidence="8">CGMCC 1.3566</strain>
    </source>
</reference>
<keyword evidence="8" id="KW-1185">Reference proteome</keyword>
<dbReference type="Gene3D" id="3.50.50.60">
    <property type="entry name" value="FAD/NAD(P)-binding domain"/>
    <property type="match status" value="1"/>
</dbReference>
<dbReference type="Pfam" id="PF01266">
    <property type="entry name" value="DAO"/>
    <property type="match status" value="1"/>
</dbReference>
<dbReference type="GO" id="GO:0043799">
    <property type="term" value="F:glycine oxidase activity"/>
    <property type="evidence" value="ECO:0007669"/>
    <property type="project" value="UniProtKB-EC"/>
</dbReference>
<dbReference type="NCBIfam" id="TIGR02352">
    <property type="entry name" value="thiamin_ThiO"/>
    <property type="match status" value="1"/>
</dbReference>
<evidence type="ECO:0000259" key="6">
    <source>
        <dbReference type="Pfam" id="PF01266"/>
    </source>
</evidence>
<gene>
    <name evidence="7" type="ORF">SAMN05421676_104193</name>
</gene>
<dbReference type="PANTHER" id="PTHR13847">
    <property type="entry name" value="SARCOSINE DEHYDROGENASE-RELATED"/>
    <property type="match status" value="1"/>
</dbReference>
<keyword evidence="3" id="KW-0560">Oxidoreductase</keyword>
<evidence type="ECO:0000256" key="1">
    <source>
        <dbReference type="ARBA" id="ARBA00004948"/>
    </source>
</evidence>
<dbReference type="EC" id="1.4.3.19" evidence="5"/>